<name>A0ABV9M5G4_9ENTE</name>
<accession>A0ABV9M5G4</accession>
<keyword evidence="3" id="KW-1185">Reference proteome</keyword>
<sequence>MNRYRFFQSRILSIWYYYLITALFTGISFFQLVKTPHLNKISLGDSLVFLFLGIQPIENIGMLDVFRIPLLWLSLFIFIFYSINITIRPATGTLNYLLFFSFKKRVSFWSFKVLLTFSTVFIHFSVILLTSILCVLISGNFFSLTPTQSFSEYFIGASSSFSNVSIFTNVVFIPWLICSTLALLELLVTYFWGELQSFLCIIAYLVISAFFTSPIFLGNYLMLLRNNVMTSSLSTTQINSYTGLLISIFCLCFFYVIGWNKIKKWDYTV</sequence>
<gene>
    <name evidence="2" type="ORF">ACFO3L_06930</name>
</gene>
<organism evidence="2 3">
    <name type="scientific">Enterococcus eurekensis</name>
    <dbReference type="NCBI Taxonomy" id="1159753"/>
    <lineage>
        <taxon>Bacteria</taxon>
        <taxon>Bacillati</taxon>
        <taxon>Bacillota</taxon>
        <taxon>Bacilli</taxon>
        <taxon>Lactobacillales</taxon>
        <taxon>Enterococcaceae</taxon>
        <taxon>Enterococcus</taxon>
    </lineage>
</organism>
<feature type="transmembrane region" description="Helical" evidence="1">
    <location>
        <begin position="120"/>
        <end position="144"/>
    </location>
</feature>
<keyword evidence="1" id="KW-1133">Transmembrane helix</keyword>
<keyword evidence="1" id="KW-0472">Membrane</keyword>
<feature type="transmembrane region" description="Helical" evidence="1">
    <location>
        <begin position="164"/>
        <end position="191"/>
    </location>
</feature>
<proteinExistence type="predicted"/>
<reference evidence="3" key="1">
    <citation type="journal article" date="2019" name="Int. J. Syst. Evol. Microbiol.">
        <title>The Global Catalogue of Microorganisms (GCM) 10K type strain sequencing project: providing services to taxonomists for standard genome sequencing and annotation.</title>
        <authorList>
            <consortium name="The Broad Institute Genomics Platform"/>
            <consortium name="The Broad Institute Genome Sequencing Center for Infectious Disease"/>
            <person name="Wu L."/>
            <person name="Ma J."/>
        </authorList>
    </citation>
    <scope>NUCLEOTIDE SEQUENCE [LARGE SCALE GENOMIC DNA]</scope>
    <source>
        <strain evidence="3">CGMCC 1.19061</strain>
    </source>
</reference>
<dbReference type="EMBL" id="JBHSGT010000043">
    <property type="protein sequence ID" value="MFC4710351.1"/>
    <property type="molecule type" value="Genomic_DNA"/>
</dbReference>
<keyword evidence="1" id="KW-0812">Transmembrane</keyword>
<evidence type="ECO:0008006" key="4">
    <source>
        <dbReference type="Google" id="ProtNLM"/>
    </source>
</evidence>
<feature type="transmembrane region" description="Helical" evidence="1">
    <location>
        <begin position="12"/>
        <end position="33"/>
    </location>
</feature>
<evidence type="ECO:0000313" key="2">
    <source>
        <dbReference type="EMBL" id="MFC4710351.1"/>
    </source>
</evidence>
<evidence type="ECO:0000256" key="1">
    <source>
        <dbReference type="SAM" id="Phobius"/>
    </source>
</evidence>
<dbReference type="Proteomes" id="UP001596026">
    <property type="component" value="Unassembled WGS sequence"/>
</dbReference>
<feature type="transmembrane region" description="Helical" evidence="1">
    <location>
        <begin position="198"/>
        <end position="218"/>
    </location>
</feature>
<feature type="transmembrane region" description="Helical" evidence="1">
    <location>
        <begin position="71"/>
        <end position="99"/>
    </location>
</feature>
<feature type="transmembrane region" description="Helical" evidence="1">
    <location>
        <begin position="238"/>
        <end position="257"/>
    </location>
</feature>
<comment type="caution">
    <text evidence="2">The sequence shown here is derived from an EMBL/GenBank/DDBJ whole genome shotgun (WGS) entry which is preliminary data.</text>
</comment>
<dbReference type="RefSeq" id="WP_379965171.1">
    <property type="nucleotide sequence ID" value="NZ_JBHSGT010000043.1"/>
</dbReference>
<evidence type="ECO:0000313" key="3">
    <source>
        <dbReference type="Proteomes" id="UP001596026"/>
    </source>
</evidence>
<protein>
    <recommendedName>
        <fullName evidence="4">ABC transporter permease</fullName>
    </recommendedName>
</protein>